<dbReference type="PANTHER" id="PTHR30290">
    <property type="entry name" value="PERIPLASMIC BINDING COMPONENT OF ABC TRANSPORTER"/>
    <property type="match status" value="1"/>
</dbReference>
<feature type="domain" description="Solute-binding protein family 5" evidence="3">
    <location>
        <begin position="98"/>
        <end position="455"/>
    </location>
</feature>
<dbReference type="InterPro" id="IPR030678">
    <property type="entry name" value="Peptide/Ni-bd"/>
</dbReference>
<dbReference type="EMBL" id="CP099489">
    <property type="protein sequence ID" value="USQ81591.1"/>
    <property type="molecule type" value="Genomic_DNA"/>
</dbReference>
<dbReference type="SUPFAM" id="SSF53850">
    <property type="entry name" value="Periplasmic binding protein-like II"/>
    <property type="match status" value="1"/>
</dbReference>
<dbReference type="CDD" id="cd08492">
    <property type="entry name" value="PBP2_NikA_DppA_OppA_like_15"/>
    <property type="match status" value="1"/>
</dbReference>
<feature type="region of interest" description="Disordered" evidence="1">
    <location>
        <begin position="32"/>
        <end position="51"/>
    </location>
</feature>
<feature type="chain" id="PRO_5046288997" evidence="2">
    <location>
        <begin position="31"/>
        <end position="548"/>
    </location>
</feature>
<dbReference type="InterPro" id="IPR000914">
    <property type="entry name" value="SBP_5_dom"/>
</dbReference>
<evidence type="ECO:0000256" key="1">
    <source>
        <dbReference type="SAM" id="MobiDB-lite"/>
    </source>
</evidence>
<dbReference type="PIRSF" id="PIRSF002741">
    <property type="entry name" value="MppA"/>
    <property type="match status" value="1"/>
</dbReference>
<keyword evidence="2" id="KW-0732">Signal</keyword>
<evidence type="ECO:0000259" key="3">
    <source>
        <dbReference type="Pfam" id="PF00496"/>
    </source>
</evidence>
<dbReference type="RefSeq" id="WP_252595128.1">
    <property type="nucleotide sequence ID" value="NZ_CP099489.1"/>
</dbReference>
<proteinExistence type="predicted"/>
<feature type="signal peptide" evidence="2">
    <location>
        <begin position="1"/>
        <end position="30"/>
    </location>
</feature>
<dbReference type="Pfam" id="PF00496">
    <property type="entry name" value="SBP_bac_5"/>
    <property type="match status" value="1"/>
</dbReference>
<sequence>MTTPRSRAARRLTVLSSATLLLAACSGAGAASTSNNAADPAAQTAQAPDEVTPGGTLRFAVGSDQGCVDPAQVGSNDTIYSVRHLVDSLTDQDPETGEIVPWLAESWEVSDDASTYTFTLREGATFSDGAPVDAEAVKANLDRLTELGARGTLARGYLAGYEGTEAVDERTVTVSFDAPNAQFLQATSTHTLGLLSPESAAQTDDERCASVIGSGPFVLDSYTPNASITLDKRADYDWGSSLWQHEGAAYLDRLEFSVVPESGVRLGAVQSGEVDVIGNIASQDELALSGSDVQLLPRSNPGIPFGLYLNHEVPLLSDPAVRKAISHAINREEITGAVYTSFVLPATSSLSSTTPLYADQSPLLGHDPAVAEQVLQEAGFTQGADGIYERGGERAAFEILWFNNAATNAPTLELIQQQLAAVGIEVTLSEGQVADWGTRIAEGDYQANWGNLTRADADILRTSYSSEGANSYRLPASDLDQVLADQAAAADPAERADLAAQAQEGVVAGYHSVPVVELTTVLAAGPTVYGVAYDASSRVQLFDAWIGQ</sequence>
<dbReference type="Gene3D" id="3.40.190.10">
    <property type="entry name" value="Periplasmic binding protein-like II"/>
    <property type="match status" value="1"/>
</dbReference>
<gene>
    <name evidence="4" type="ORF">NF556_08075</name>
</gene>
<organism evidence="4 5">
    <name type="scientific">Ornithinimicrobium faecis</name>
    <dbReference type="NCBI Taxonomy" id="2934158"/>
    <lineage>
        <taxon>Bacteria</taxon>
        <taxon>Bacillati</taxon>
        <taxon>Actinomycetota</taxon>
        <taxon>Actinomycetes</taxon>
        <taxon>Micrococcales</taxon>
        <taxon>Ornithinimicrobiaceae</taxon>
        <taxon>Ornithinimicrobium</taxon>
    </lineage>
</organism>
<keyword evidence="5" id="KW-1185">Reference proteome</keyword>
<dbReference type="PROSITE" id="PS51257">
    <property type="entry name" value="PROKAR_LIPOPROTEIN"/>
    <property type="match status" value="1"/>
</dbReference>
<dbReference type="Proteomes" id="UP001056455">
    <property type="component" value="Chromosome"/>
</dbReference>
<feature type="compositionally biased region" description="Low complexity" evidence="1">
    <location>
        <begin position="32"/>
        <end position="49"/>
    </location>
</feature>
<accession>A0ABY4YY71</accession>
<protein>
    <submittedName>
        <fullName evidence="4">ABC transporter substrate-binding protein</fullName>
    </submittedName>
</protein>
<name>A0ABY4YY71_9MICO</name>
<dbReference type="InterPro" id="IPR039424">
    <property type="entry name" value="SBP_5"/>
</dbReference>
<dbReference type="Gene3D" id="3.10.105.10">
    <property type="entry name" value="Dipeptide-binding Protein, Domain 3"/>
    <property type="match status" value="1"/>
</dbReference>
<evidence type="ECO:0000313" key="5">
    <source>
        <dbReference type="Proteomes" id="UP001056455"/>
    </source>
</evidence>
<reference evidence="4" key="1">
    <citation type="submission" date="2022-06" db="EMBL/GenBank/DDBJ databases">
        <title>Ornithinimicrobium HY1793.</title>
        <authorList>
            <person name="Huang Y."/>
        </authorList>
    </citation>
    <scope>NUCLEOTIDE SEQUENCE</scope>
    <source>
        <strain evidence="4">HY1793</strain>
    </source>
</reference>
<evidence type="ECO:0000313" key="4">
    <source>
        <dbReference type="EMBL" id="USQ81591.1"/>
    </source>
</evidence>
<evidence type="ECO:0000256" key="2">
    <source>
        <dbReference type="SAM" id="SignalP"/>
    </source>
</evidence>